<organism evidence="9">
    <name type="scientific">Chlamydomonas euryale</name>
    <dbReference type="NCBI Taxonomy" id="1486919"/>
    <lineage>
        <taxon>Eukaryota</taxon>
        <taxon>Viridiplantae</taxon>
        <taxon>Chlorophyta</taxon>
        <taxon>core chlorophytes</taxon>
        <taxon>Chlorophyceae</taxon>
        <taxon>CS clade</taxon>
        <taxon>Chlamydomonadales</taxon>
        <taxon>Chlamydomonadaceae</taxon>
        <taxon>Chlamydomonas</taxon>
    </lineage>
</organism>
<gene>
    <name evidence="9" type="ORF">CEUR00632_LOCUS13233</name>
</gene>
<evidence type="ECO:0000256" key="4">
    <source>
        <dbReference type="ARBA" id="ARBA00022927"/>
    </source>
</evidence>
<evidence type="ECO:0000256" key="8">
    <source>
        <dbReference type="SAM" id="MobiDB-lite"/>
    </source>
</evidence>
<dbReference type="EMBL" id="HBEC01028695">
    <property type="protein sequence ID" value="CAD8295900.1"/>
    <property type="molecule type" value="Transcribed_RNA"/>
</dbReference>
<dbReference type="PRINTS" id="PR01506">
    <property type="entry name" value="TATBPROTEIN"/>
</dbReference>
<dbReference type="GO" id="GO:0015031">
    <property type="term" value="P:protein transport"/>
    <property type="evidence" value="ECO:0007669"/>
    <property type="project" value="UniProtKB-KW"/>
</dbReference>
<evidence type="ECO:0000256" key="1">
    <source>
        <dbReference type="ARBA" id="ARBA00004167"/>
    </source>
</evidence>
<dbReference type="Gene3D" id="1.20.5.3310">
    <property type="match status" value="1"/>
</dbReference>
<keyword evidence="3" id="KW-0812">Transmembrane</keyword>
<accession>A0A7R9VHV6</accession>
<dbReference type="GO" id="GO:0016020">
    <property type="term" value="C:membrane"/>
    <property type="evidence" value="ECO:0007669"/>
    <property type="project" value="UniProtKB-SubCell"/>
</dbReference>
<evidence type="ECO:0000256" key="2">
    <source>
        <dbReference type="ARBA" id="ARBA00022448"/>
    </source>
</evidence>
<keyword evidence="6" id="KW-0811">Translocation</keyword>
<dbReference type="PANTHER" id="PTHR33162:SF3">
    <property type="entry name" value="SEC-INDEPENDENT PROTEIN TRANSLOCASE PROTEIN TATB, CHLOROPLASTIC"/>
    <property type="match status" value="1"/>
</dbReference>
<dbReference type="AlphaFoldDB" id="A0A7R9VHV6"/>
<evidence type="ECO:0000256" key="7">
    <source>
        <dbReference type="ARBA" id="ARBA00023136"/>
    </source>
</evidence>
<name>A0A7R9VHV6_9CHLO</name>
<feature type="compositionally biased region" description="Low complexity" evidence="8">
    <location>
        <begin position="222"/>
        <end position="233"/>
    </location>
</feature>
<proteinExistence type="predicted"/>
<evidence type="ECO:0000256" key="3">
    <source>
        <dbReference type="ARBA" id="ARBA00022692"/>
    </source>
</evidence>
<keyword evidence="7" id="KW-0472">Membrane</keyword>
<dbReference type="PANTHER" id="PTHR33162">
    <property type="entry name" value="SEC-INDEPENDENT PROTEIN TRANSLOCASE PROTEIN TATA, CHLOROPLASTIC"/>
    <property type="match status" value="1"/>
</dbReference>
<feature type="region of interest" description="Disordered" evidence="8">
    <location>
        <begin position="205"/>
        <end position="233"/>
    </location>
</feature>
<dbReference type="InterPro" id="IPR003369">
    <property type="entry name" value="TatA/B/E"/>
</dbReference>
<protein>
    <submittedName>
        <fullName evidence="9">Uncharacterized protein</fullName>
    </submittedName>
</protein>
<reference evidence="9" key="1">
    <citation type="submission" date="2021-01" db="EMBL/GenBank/DDBJ databases">
        <authorList>
            <person name="Corre E."/>
            <person name="Pelletier E."/>
            <person name="Niang G."/>
            <person name="Scheremetjew M."/>
            <person name="Finn R."/>
            <person name="Kale V."/>
            <person name="Holt S."/>
            <person name="Cochrane G."/>
            <person name="Meng A."/>
            <person name="Brown T."/>
            <person name="Cohen L."/>
        </authorList>
    </citation>
    <scope>NUCLEOTIDE SEQUENCE</scope>
    <source>
        <strain evidence="9">CCMP219</strain>
    </source>
</reference>
<comment type="subcellular location">
    <subcellularLocation>
        <location evidence="1">Membrane</location>
        <topology evidence="1">Single-pass membrane protein</topology>
    </subcellularLocation>
</comment>
<dbReference type="Pfam" id="PF02416">
    <property type="entry name" value="TatA_B_E"/>
    <property type="match status" value="1"/>
</dbReference>
<keyword evidence="5" id="KW-1133">Transmembrane helix</keyword>
<keyword evidence="2" id="KW-0813">Transport</keyword>
<evidence type="ECO:0000256" key="5">
    <source>
        <dbReference type="ARBA" id="ARBA00022989"/>
    </source>
</evidence>
<evidence type="ECO:0000313" key="9">
    <source>
        <dbReference type="EMBL" id="CAD8295900.1"/>
    </source>
</evidence>
<keyword evidence="4" id="KW-0653">Protein transport</keyword>
<evidence type="ECO:0000256" key="6">
    <source>
        <dbReference type="ARBA" id="ARBA00023010"/>
    </source>
</evidence>
<sequence length="259" mass="26475">MRAMAARPAAGPKRAATVSASASASLPSGLALAPAATRRYVRKALVHLGSSTPQQFSSFLGHRMMLPECFVRRAKLSVAQKQPVQMSFLGVGAPEALLVGIVALVVFGPKGLADAAKSIGAAVRSLQPSIKEVMQVSQELKGTLDQELGLDELREAARPMPAQRMEPAASKAVDPDIDAKRAEAAKMAWGGSTAAAGAESAASRKAAGAAAAKEDAEAPTQATGAASEAPAAAVGKELSSMSLVDLEAELARRKAAGRQ</sequence>